<dbReference type="KEGG" id="vg:40080213"/>
<sequence length="292" mass="31340">MATKKTTDAPAKPATKKPAAGKAVATIGKGSKVPVDAKALQAQLLARKQQVLDKLGRPSTPTIAVRNDKSFELPDGSIVQAPEFIRAVVIDFASVNSLYEGPYDPKNPEPPICFAAGLGSPDSLIASDKSPQKQADDCATCPLNQWGSGSGDGKACKNTRKLAVVLMDELDDENREGDLQFYPLNVSPTGIKHWDGYVRNLATRNDLLPVQVVTKIGFDAQSTWASLRFAPDEVLGDDQLAQVLGLQEAVEDMLTAEPDWAGFEAQRAERQANRKPAGGRRPAAKPAGRARR</sequence>
<feature type="region of interest" description="Disordered" evidence="1">
    <location>
        <begin position="1"/>
        <end position="23"/>
    </location>
</feature>
<protein>
    <submittedName>
        <fullName evidence="2">Uncharacterized protein</fullName>
    </submittedName>
</protein>
<dbReference type="GeneID" id="40080213"/>
<organism evidence="2 3">
    <name type="scientific">Pseudomonas phage phiR18</name>
    <dbReference type="NCBI Taxonomy" id="1752027"/>
    <lineage>
        <taxon>Viruses</taxon>
        <taxon>Duplodnaviria</taxon>
        <taxon>Heunggongvirae</taxon>
        <taxon>Uroviricota</taxon>
        <taxon>Caudoviricetes</taxon>
        <taxon>Kochitakasuvirus</taxon>
        <taxon>Kochitakasuvirus R18</taxon>
    </lineage>
</organism>
<evidence type="ECO:0000313" key="2">
    <source>
        <dbReference type="EMBL" id="BAU16347.1"/>
    </source>
</evidence>
<feature type="compositionally biased region" description="Low complexity" evidence="1">
    <location>
        <begin position="274"/>
        <end position="292"/>
    </location>
</feature>
<dbReference type="EMBL" id="LC102729">
    <property type="protein sequence ID" value="BAU16347.1"/>
    <property type="molecule type" value="Genomic_DNA"/>
</dbReference>
<evidence type="ECO:0000256" key="1">
    <source>
        <dbReference type="SAM" id="MobiDB-lite"/>
    </source>
</evidence>
<feature type="region of interest" description="Disordered" evidence="1">
    <location>
        <begin position="262"/>
        <end position="292"/>
    </location>
</feature>
<reference evidence="2" key="1">
    <citation type="journal article" date="2016" name="Genome Announc.">
        <title>Complete Genome Sequences of Broad-Host-Range Pseudomonas aeruginosa Bacteriophages phiR18 and phiS12-1.</title>
        <authorList>
            <person name="Furusawa T."/>
            <person name="Iwano H."/>
            <person name="Higuchi H."/>
            <person name="Usui M."/>
            <person name="Maruyama F."/>
            <person name="Nakagawa I."/>
            <person name="Yokota H."/>
            <person name="Tamura Y."/>
        </authorList>
    </citation>
    <scope>NUCLEOTIDE SEQUENCE [LARGE SCALE GENOMIC DNA]</scope>
</reference>
<name>A0A0S3UFY5_9CAUD</name>
<dbReference type="RefSeq" id="YP_009604319.1">
    <property type="nucleotide sequence ID" value="NC_041964.1"/>
</dbReference>
<keyword evidence="3" id="KW-1185">Reference proteome</keyword>
<proteinExistence type="predicted"/>
<evidence type="ECO:0000313" key="3">
    <source>
        <dbReference type="Proteomes" id="UP000221614"/>
    </source>
</evidence>
<accession>A0A0S3UFY5</accession>
<dbReference type="Proteomes" id="UP000221614">
    <property type="component" value="Segment"/>
</dbReference>